<comment type="caution">
    <text evidence="1">The sequence shown here is derived from an EMBL/GenBank/DDBJ whole genome shotgun (WGS) entry which is preliminary data.</text>
</comment>
<feature type="non-terminal residue" evidence="1">
    <location>
        <position position="1"/>
    </location>
</feature>
<protein>
    <submittedName>
        <fullName evidence="1">Uncharacterized protein</fullName>
    </submittedName>
</protein>
<evidence type="ECO:0000313" key="1">
    <source>
        <dbReference type="EMBL" id="KAJ9580025.1"/>
    </source>
</evidence>
<evidence type="ECO:0000313" key="2">
    <source>
        <dbReference type="Proteomes" id="UP001233999"/>
    </source>
</evidence>
<organism evidence="1 2">
    <name type="scientific">Diploptera punctata</name>
    <name type="common">Pacific beetle cockroach</name>
    <dbReference type="NCBI Taxonomy" id="6984"/>
    <lineage>
        <taxon>Eukaryota</taxon>
        <taxon>Metazoa</taxon>
        <taxon>Ecdysozoa</taxon>
        <taxon>Arthropoda</taxon>
        <taxon>Hexapoda</taxon>
        <taxon>Insecta</taxon>
        <taxon>Pterygota</taxon>
        <taxon>Neoptera</taxon>
        <taxon>Polyneoptera</taxon>
        <taxon>Dictyoptera</taxon>
        <taxon>Blattodea</taxon>
        <taxon>Blaberoidea</taxon>
        <taxon>Blaberidae</taxon>
        <taxon>Diplopterinae</taxon>
        <taxon>Diploptera</taxon>
    </lineage>
</organism>
<reference evidence="1" key="1">
    <citation type="journal article" date="2023" name="IScience">
        <title>Live-bearing cockroach genome reveals convergent evolutionary mechanisms linked to viviparity in insects and beyond.</title>
        <authorList>
            <person name="Fouks B."/>
            <person name="Harrison M.C."/>
            <person name="Mikhailova A.A."/>
            <person name="Marchal E."/>
            <person name="English S."/>
            <person name="Carruthers M."/>
            <person name="Jennings E.C."/>
            <person name="Chiamaka E.L."/>
            <person name="Frigard R.A."/>
            <person name="Pippel M."/>
            <person name="Attardo G.M."/>
            <person name="Benoit J.B."/>
            <person name="Bornberg-Bauer E."/>
            <person name="Tobe S.S."/>
        </authorList>
    </citation>
    <scope>NUCLEOTIDE SEQUENCE</scope>
    <source>
        <strain evidence="1">Stay&amp;Tobe</strain>
    </source>
</reference>
<reference evidence="1" key="2">
    <citation type="submission" date="2023-05" db="EMBL/GenBank/DDBJ databases">
        <authorList>
            <person name="Fouks B."/>
        </authorList>
    </citation>
    <scope>NUCLEOTIDE SEQUENCE</scope>
    <source>
        <strain evidence="1">Stay&amp;Tobe</strain>
        <tissue evidence="1">Testes</tissue>
    </source>
</reference>
<proteinExistence type="predicted"/>
<dbReference type="AlphaFoldDB" id="A0AAD7ZG64"/>
<dbReference type="EMBL" id="JASPKZ010008364">
    <property type="protein sequence ID" value="KAJ9580025.1"/>
    <property type="molecule type" value="Genomic_DNA"/>
</dbReference>
<dbReference type="Proteomes" id="UP001233999">
    <property type="component" value="Unassembled WGS sequence"/>
</dbReference>
<accession>A0AAD7ZG64</accession>
<keyword evidence="2" id="KW-1185">Reference proteome</keyword>
<gene>
    <name evidence="1" type="ORF">L9F63_004318</name>
</gene>
<feature type="non-terminal residue" evidence="1">
    <location>
        <position position="55"/>
    </location>
</feature>
<sequence length="55" mass="6319">ETGIRVNDPKRCTDRKRFKIQATRNCWGERPLGNGARTSGKYVCMVASFHSIYSR</sequence>
<name>A0AAD7ZG64_DIPPU</name>